<comment type="caution">
    <text evidence="2">The sequence shown here is derived from an EMBL/GenBank/DDBJ whole genome shotgun (WGS) entry which is preliminary data.</text>
</comment>
<evidence type="ECO:0000313" key="3">
    <source>
        <dbReference type="Proteomes" id="UP000183567"/>
    </source>
</evidence>
<organism evidence="2 3">
    <name type="scientific">Rhizopogon vesiculosus</name>
    <dbReference type="NCBI Taxonomy" id="180088"/>
    <lineage>
        <taxon>Eukaryota</taxon>
        <taxon>Fungi</taxon>
        <taxon>Dikarya</taxon>
        <taxon>Basidiomycota</taxon>
        <taxon>Agaricomycotina</taxon>
        <taxon>Agaricomycetes</taxon>
        <taxon>Agaricomycetidae</taxon>
        <taxon>Boletales</taxon>
        <taxon>Suillineae</taxon>
        <taxon>Rhizopogonaceae</taxon>
        <taxon>Rhizopogon</taxon>
    </lineage>
</organism>
<sequence length="146" mass="16679">MRRSDPIQRRRPARREHARLPQGFFDGVPDNVHPSGTRRSLAPSPSSTPRPHEFFGRFTSLFHRPQPTISVSIELQKAQRQHMSSHPGPRAVEVAPVRDKETLYVAPRQEPVSDRVKRIQNPTWWTRCVLFICCVSIPSPDSNGDP</sequence>
<dbReference type="Proteomes" id="UP000183567">
    <property type="component" value="Unassembled WGS sequence"/>
</dbReference>
<accession>A0A1J8Q063</accession>
<protein>
    <submittedName>
        <fullName evidence="2">Uncharacterized protein</fullName>
    </submittedName>
</protein>
<keyword evidence="3" id="KW-1185">Reference proteome</keyword>
<name>A0A1J8Q063_9AGAM</name>
<evidence type="ECO:0000256" key="1">
    <source>
        <dbReference type="SAM" id="MobiDB-lite"/>
    </source>
</evidence>
<proteinExistence type="predicted"/>
<reference evidence="2 3" key="1">
    <citation type="submission" date="2016-03" db="EMBL/GenBank/DDBJ databases">
        <title>Comparative genomics of the ectomycorrhizal sister species Rhizopogon vinicolor and Rhizopogon vesiculosus (Basidiomycota: Boletales) reveals a divergence of the mating type B locus.</title>
        <authorList>
            <person name="Mujic A.B."/>
            <person name="Kuo A."/>
            <person name="Tritt A."/>
            <person name="Lipzen A."/>
            <person name="Chen C."/>
            <person name="Johnson J."/>
            <person name="Sharma A."/>
            <person name="Barry K."/>
            <person name="Grigoriev I.V."/>
            <person name="Spatafora J.W."/>
        </authorList>
    </citation>
    <scope>NUCLEOTIDE SEQUENCE [LARGE SCALE GENOMIC DNA]</scope>
    <source>
        <strain evidence="2 3">AM-OR11-056</strain>
    </source>
</reference>
<dbReference type="AlphaFoldDB" id="A0A1J8Q063"/>
<feature type="region of interest" description="Disordered" evidence="1">
    <location>
        <begin position="1"/>
        <end position="52"/>
    </location>
</feature>
<evidence type="ECO:0000313" key="2">
    <source>
        <dbReference type="EMBL" id="OJA14071.1"/>
    </source>
</evidence>
<dbReference type="OrthoDB" id="2690995at2759"/>
<dbReference type="EMBL" id="LVVM01003906">
    <property type="protein sequence ID" value="OJA14071.1"/>
    <property type="molecule type" value="Genomic_DNA"/>
</dbReference>
<gene>
    <name evidence="2" type="ORF">AZE42_11166</name>
</gene>